<evidence type="ECO:0000256" key="1">
    <source>
        <dbReference type="ARBA" id="ARBA00001933"/>
    </source>
</evidence>
<name>A0A9W4UN88_9PLEO</name>
<dbReference type="Gene3D" id="3.90.1150.10">
    <property type="entry name" value="Aspartate Aminotransferase, domain 1"/>
    <property type="match status" value="1"/>
</dbReference>
<gene>
    <name evidence="6" type="ORF">PDIGIT_LOCUS11934</name>
</gene>
<comment type="similarity">
    <text evidence="2">Belongs to the class-II pyridoxal-phosphate-dependent aminotransferase family. BioF subfamily.</text>
</comment>
<dbReference type="InterPro" id="IPR050087">
    <property type="entry name" value="AON_synthase_class-II"/>
</dbReference>
<dbReference type="Proteomes" id="UP001152607">
    <property type="component" value="Unassembled WGS sequence"/>
</dbReference>
<reference evidence="6" key="1">
    <citation type="submission" date="2023-01" db="EMBL/GenBank/DDBJ databases">
        <authorList>
            <person name="Van Ghelder C."/>
            <person name="Rancurel C."/>
        </authorList>
    </citation>
    <scope>NUCLEOTIDE SEQUENCE</scope>
    <source>
        <strain evidence="6">CNCM I-4278</strain>
    </source>
</reference>
<dbReference type="GO" id="GO:0016740">
    <property type="term" value="F:transferase activity"/>
    <property type="evidence" value="ECO:0007669"/>
    <property type="project" value="UniProtKB-KW"/>
</dbReference>
<dbReference type="InterPro" id="IPR015421">
    <property type="entry name" value="PyrdxlP-dep_Trfase_major"/>
</dbReference>
<dbReference type="EMBL" id="CAOQHR010000008">
    <property type="protein sequence ID" value="CAI6338799.1"/>
    <property type="molecule type" value="Genomic_DNA"/>
</dbReference>
<dbReference type="GO" id="GO:0030170">
    <property type="term" value="F:pyridoxal phosphate binding"/>
    <property type="evidence" value="ECO:0007669"/>
    <property type="project" value="InterPro"/>
</dbReference>
<evidence type="ECO:0000256" key="2">
    <source>
        <dbReference type="ARBA" id="ARBA00010008"/>
    </source>
</evidence>
<accession>A0A9W4UN88</accession>
<feature type="domain" description="Aminotransferase class I/classII large" evidence="5">
    <location>
        <begin position="81"/>
        <end position="430"/>
    </location>
</feature>
<proteinExistence type="inferred from homology"/>
<evidence type="ECO:0000256" key="4">
    <source>
        <dbReference type="ARBA" id="ARBA00022898"/>
    </source>
</evidence>
<protein>
    <recommendedName>
        <fullName evidence="5">Aminotransferase class I/classII large domain-containing protein</fullName>
    </recommendedName>
</protein>
<dbReference type="SUPFAM" id="SSF53383">
    <property type="entry name" value="PLP-dependent transferases"/>
    <property type="match status" value="1"/>
</dbReference>
<dbReference type="PANTHER" id="PTHR13693">
    <property type="entry name" value="CLASS II AMINOTRANSFERASE/8-AMINO-7-OXONONANOATE SYNTHASE"/>
    <property type="match status" value="1"/>
</dbReference>
<dbReference type="AlphaFoldDB" id="A0A9W4UN88"/>
<dbReference type="InterPro" id="IPR004839">
    <property type="entry name" value="Aminotransferase_I/II_large"/>
</dbReference>
<evidence type="ECO:0000256" key="3">
    <source>
        <dbReference type="ARBA" id="ARBA00022679"/>
    </source>
</evidence>
<keyword evidence="4" id="KW-0663">Pyridoxal phosphate</keyword>
<organism evidence="6 7">
    <name type="scientific">Periconia digitata</name>
    <dbReference type="NCBI Taxonomy" id="1303443"/>
    <lineage>
        <taxon>Eukaryota</taxon>
        <taxon>Fungi</taxon>
        <taxon>Dikarya</taxon>
        <taxon>Ascomycota</taxon>
        <taxon>Pezizomycotina</taxon>
        <taxon>Dothideomycetes</taxon>
        <taxon>Pleosporomycetidae</taxon>
        <taxon>Pleosporales</taxon>
        <taxon>Massarineae</taxon>
        <taxon>Periconiaceae</taxon>
        <taxon>Periconia</taxon>
    </lineage>
</organism>
<dbReference type="PANTHER" id="PTHR13693:SF77">
    <property type="entry name" value="8-AMINO-7-OXONONANOATE SYNTHASE"/>
    <property type="match status" value="1"/>
</dbReference>
<dbReference type="InterPro" id="IPR015422">
    <property type="entry name" value="PyrdxlP-dep_Trfase_small"/>
</dbReference>
<comment type="cofactor">
    <cofactor evidence="1">
        <name>pyridoxal 5'-phosphate</name>
        <dbReference type="ChEBI" id="CHEBI:597326"/>
    </cofactor>
</comment>
<dbReference type="OrthoDB" id="2382073at2759"/>
<dbReference type="InterPro" id="IPR015424">
    <property type="entry name" value="PyrdxlP-dep_Trfase"/>
</dbReference>
<sequence>MYYESLLQSMLPAQDLRGPAMKDEPAFYRRLEEAMDVHRQKRSLMCLKPRWDSSVADYTTSDFLSLNRSGKIRDAFYEELKSQGSFELSASGSRVQYGNYDYLLQVEREIAAFHGAETAFICHSGFFANVGILEGVPQPGDAIVMDEFSHASTRLGLKVTLAAHKLEFKHNNLDSFREVMTSLKSKDPAFASGDKSILICVESIYSMEGDICPLRELVSIAKELYPAGNAQFVIDEAHSTGVLGQNGAGLVSVLGLEKEIAIRVHMCSKALSSTGGVILCNQTIRSALVQYARCLTYSGAPSVPMIASIRAGYNLFRSGQTVEPQETIQRHVKHFFTKLLDDPRWQDAMDEGLIAVPLAEDWEEREYHSHIVAVKISGGHEFALFVHLLMLNMNAYPISYPTVPKGTGLVRCLIHAHNTIEDIDRLVEAIGDWSEEMLEIQRGDSKSTVPSALRRAMGLQASGWKEN</sequence>
<comment type="caution">
    <text evidence="6">The sequence shown here is derived from an EMBL/GenBank/DDBJ whole genome shotgun (WGS) entry which is preliminary data.</text>
</comment>
<evidence type="ECO:0000259" key="5">
    <source>
        <dbReference type="Pfam" id="PF00155"/>
    </source>
</evidence>
<evidence type="ECO:0000313" key="6">
    <source>
        <dbReference type="EMBL" id="CAI6338799.1"/>
    </source>
</evidence>
<keyword evidence="3" id="KW-0808">Transferase</keyword>
<keyword evidence="7" id="KW-1185">Reference proteome</keyword>
<evidence type="ECO:0000313" key="7">
    <source>
        <dbReference type="Proteomes" id="UP001152607"/>
    </source>
</evidence>
<dbReference type="Pfam" id="PF00155">
    <property type="entry name" value="Aminotran_1_2"/>
    <property type="match status" value="1"/>
</dbReference>
<dbReference type="GO" id="GO:0009102">
    <property type="term" value="P:biotin biosynthetic process"/>
    <property type="evidence" value="ECO:0007669"/>
    <property type="project" value="TreeGrafter"/>
</dbReference>
<dbReference type="Gene3D" id="3.40.640.10">
    <property type="entry name" value="Type I PLP-dependent aspartate aminotransferase-like (Major domain)"/>
    <property type="match status" value="1"/>
</dbReference>